<evidence type="ECO:0000313" key="6">
    <source>
        <dbReference type="EMBL" id="EKC67950.1"/>
    </source>
</evidence>
<organism evidence="6">
    <name type="scientific">human gut metagenome</name>
    <dbReference type="NCBI Taxonomy" id="408170"/>
    <lineage>
        <taxon>unclassified sequences</taxon>
        <taxon>metagenomes</taxon>
        <taxon>organismal metagenomes</taxon>
    </lineage>
</organism>
<dbReference type="EMBL" id="AJWZ01003543">
    <property type="protein sequence ID" value="EKC67950.1"/>
    <property type="molecule type" value="Genomic_DNA"/>
</dbReference>
<dbReference type="GO" id="GO:0006508">
    <property type="term" value="P:proteolysis"/>
    <property type="evidence" value="ECO:0007669"/>
    <property type="project" value="UniProtKB-KW"/>
</dbReference>
<accession>K1TNR4</accession>
<dbReference type="Pfam" id="PF10459">
    <property type="entry name" value="Peptidase_S46"/>
    <property type="match status" value="1"/>
</dbReference>
<evidence type="ECO:0000256" key="1">
    <source>
        <dbReference type="ARBA" id="ARBA00010491"/>
    </source>
</evidence>
<keyword evidence="2" id="KW-0031">Aminopeptidase</keyword>
<dbReference type="PANTHER" id="PTHR38469:SF1">
    <property type="entry name" value="PERIPLASMIC PEPTIDASE SUBFAMILY S1B"/>
    <property type="match status" value="1"/>
</dbReference>
<dbReference type="GO" id="GO:0008239">
    <property type="term" value="F:dipeptidyl-peptidase activity"/>
    <property type="evidence" value="ECO:0007669"/>
    <property type="project" value="InterPro"/>
</dbReference>
<gene>
    <name evidence="6" type="ORF">OBE_05191</name>
</gene>
<evidence type="ECO:0000256" key="3">
    <source>
        <dbReference type="ARBA" id="ARBA00022670"/>
    </source>
</evidence>
<evidence type="ECO:0008006" key="7">
    <source>
        <dbReference type="Google" id="ProtNLM"/>
    </source>
</evidence>
<proteinExistence type="inferred from homology"/>
<dbReference type="AlphaFoldDB" id="K1TNR4"/>
<protein>
    <recommendedName>
        <fullName evidence="7">Peptidase S46</fullName>
    </recommendedName>
</protein>
<dbReference type="InterPro" id="IPR009003">
    <property type="entry name" value="Peptidase_S1_PA"/>
</dbReference>
<keyword evidence="3" id="KW-0645">Protease</keyword>
<evidence type="ECO:0000256" key="2">
    <source>
        <dbReference type="ARBA" id="ARBA00022438"/>
    </source>
</evidence>
<dbReference type="InterPro" id="IPR019500">
    <property type="entry name" value="Pep_S46"/>
</dbReference>
<evidence type="ECO:0000256" key="5">
    <source>
        <dbReference type="ARBA" id="ARBA00022801"/>
    </source>
</evidence>
<sequence>MKRTLLTLLAALALLPALADEGMWLPSLISERIDDMRAKGFRLTAEDIYSINKASMKDAVVLFNGGCTGELISPEGLLLTNHHCGYDAIQRHFDRRARLPDQRFLGHVAGRG</sequence>
<dbReference type="GO" id="GO:0070009">
    <property type="term" value="F:serine-type aminopeptidase activity"/>
    <property type="evidence" value="ECO:0007669"/>
    <property type="project" value="InterPro"/>
</dbReference>
<comment type="caution">
    <text evidence="6">The sequence shown here is derived from an EMBL/GenBank/DDBJ whole genome shotgun (WGS) entry which is preliminary data.</text>
</comment>
<reference evidence="6" key="1">
    <citation type="journal article" date="2013" name="Environ. Microbiol.">
        <title>Microbiota from the distal guts of lean and obese adolescents exhibit partial functional redundancy besides clear differences in community structure.</title>
        <authorList>
            <person name="Ferrer M."/>
            <person name="Ruiz A."/>
            <person name="Lanza F."/>
            <person name="Haange S.B."/>
            <person name="Oberbach A."/>
            <person name="Till H."/>
            <person name="Bargiela R."/>
            <person name="Campoy C."/>
            <person name="Segura M.T."/>
            <person name="Richter M."/>
            <person name="von Bergen M."/>
            <person name="Seifert J."/>
            <person name="Suarez A."/>
        </authorList>
    </citation>
    <scope>NUCLEOTIDE SEQUENCE</scope>
</reference>
<keyword evidence="5" id="KW-0378">Hydrolase</keyword>
<name>K1TNR4_9ZZZZ</name>
<keyword evidence="4" id="KW-0732">Signal</keyword>
<dbReference type="SUPFAM" id="SSF50494">
    <property type="entry name" value="Trypsin-like serine proteases"/>
    <property type="match status" value="1"/>
</dbReference>
<comment type="similarity">
    <text evidence="1">Belongs to the peptidase S46 family.</text>
</comment>
<evidence type="ECO:0000256" key="4">
    <source>
        <dbReference type="ARBA" id="ARBA00022729"/>
    </source>
</evidence>
<dbReference type="PANTHER" id="PTHR38469">
    <property type="entry name" value="PERIPLASMIC PEPTIDASE SUBFAMILY S1B"/>
    <property type="match status" value="1"/>
</dbReference>
<feature type="non-terminal residue" evidence="6">
    <location>
        <position position="112"/>
    </location>
</feature>